<organism evidence="3 4">
    <name type="scientific">Desulfosarcina ovata subsp. sediminis</name>
    <dbReference type="NCBI Taxonomy" id="885957"/>
    <lineage>
        <taxon>Bacteria</taxon>
        <taxon>Pseudomonadati</taxon>
        <taxon>Thermodesulfobacteriota</taxon>
        <taxon>Desulfobacteria</taxon>
        <taxon>Desulfobacterales</taxon>
        <taxon>Desulfosarcinaceae</taxon>
        <taxon>Desulfosarcina</taxon>
    </lineage>
</organism>
<evidence type="ECO:0008006" key="5">
    <source>
        <dbReference type="Google" id="ProtNLM"/>
    </source>
</evidence>
<gene>
    <name evidence="3" type="ORF">DSCO28_03470</name>
</gene>
<evidence type="ECO:0000256" key="1">
    <source>
        <dbReference type="ARBA" id="ARBA00022603"/>
    </source>
</evidence>
<dbReference type="PANTHER" id="PTHR40048">
    <property type="entry name" value="RHAMNOSYL O-METHYLTRANSFERASE"/>
    <property type="match status" value="1"/>
</dbReference>
<dbReference type="GO" id="GO:0032259">
    <property type="term" value="P:methylation"/>
    <property type="evidence" value="ECO:0007669"/>
    <property type="project" value="UniProtKB-KW"/>
</dbReference>
<keyword evidence="2" id="KW-0808">Transferase</keyword>
<proteinExistence type="predicted"/>
<dbReference type="Pfam" id="PF13578">
    <property type="entry name" value="Methyltransf_24"/>
    <property type="match status" value="1"/>
</dbReference>
<keyword evidence="1" id="KW-0489">Methyltransferase</keyword>
<evidence type="ECO:0000256" key="2">
    <source>
        <dbReference type="ARBA" id="ARBA00022679"/>
    </source>
</evidence>
<dbReference type="GO" id="GO:0071770">
    <property type="term" value="P:DIM/DIP cell wall layer assembly"/>
    <property type="evidence" value="ECO:0007669"/>
    <property type="project" value="TreeGrafter"/>
</dbReference>
<dbReference type="EMBL" id="AP021876">
    <property type="protein sequence ID" value="BBO79781.1"/>
    <property type="molecule type" value="Genomic_DNA"/>
</dbReference>
<dbReference type="Gene3D" id="3.40.50.150">
    <property type="entry name" value="Vaccinia Virus protein VP39"/>
    <property type="match status" value="1"/>
</dbReference>
<dbReference type="SUPFAM" id="SSF53335">
    <property type="entry name" value="S-adenosyl-L-methionine-dependent methyltransferases"/>
    <property type="match status" value="1"/>
</dbReference>
<protein>
    <recommendedName>
        <fullName evidence="5">O-methyltransferase</fullName>
    </recommendedName>
</protein>
<dbReference type="Proteomes" id="UP000425960">
    <property type="component" value="Chromosome"/>
</dbReference>
<dbReference type="RefSeq" id="WP_155320890.1">
    <property type="nucleotide sequence ID" value="NZ_AP021876.1"/>
</dbReference>
<dbReference type="GO" id="GO:0005886">
    <property type="term" value="C:plasma membrane"/>
    <property type="evidence" value="ECO:0007669"/>
    <property type="project" value="TreeGrafter"/>
</dbReference>
<evidence type="ECO:0000313" key="3">
    <source>
        <dbReference type="EMBL" id="BBO79781.1"/>
    </source>
</evidence>
<dbReference type="KEGG" id="dov:DSCO28_03470"/>
<dbReference type="GO" id="GO:0008168">
    <property type="term" value="F:methyltransferase activity"/>
    <property type="evidence" value="ECO:0007669"/>
    <property type="project" value="UniProtKB-KW"/>
</dbReference>
<sequence length="213" mass="24082">MSHQQLYTALKDIEEFLFLQERFSDIFGYLQPLEGYALKKLAEMKQPEGEIVEIGSFMGKSTCWLAAGVVGNTHAKINAVDHFKGSIEHQAGKACESQVVAEDGTTLGVFKNNIRKAKLEKCVNPIVGASEEIAEIWEKPLRLLFIDGDHSYEGVKKDFEMWSPFIVKSGIIAFHDVTVWNGVTRFYRQLLSANNCYYEIMRINTLGVIKKII</sequence>
<evidence type="ECO:0000313" key="4">
    <source>
        <dbReference type="Proteomes" id="UP000425960"/>
    </source>
</evidence>
<accession>A0A5K7ZFS7</accession>
<dbReference type="InterPro" id="IPR029063">
    <property type="entry name" value="SAM-dependent_MTases_sf"/>
</dbReference>
<reference evidence="3 4" key="1">
    <citation type="submission" date="2019-11" db="EMBL/GenBank/DDBJ databases">
        <title>Comparative genomics of hydrocarbon-degrading Desulfosarcina strains.</title>
        <authorList>
            <person name="Watanabe M."/>
            <person name="Kojima H."/>
            <person name="Fukui M."/>
        </authorList>
    </citation>
    <scope>NUCLEOTIDE SEQUENCE [LARGE SCALE GENOMIC DNA]</scope>
    <source>
        <strain evidence="3 4">28bB2T</strain>
    </source>
</reference>
<name>A0A5K7ZFS7_9BACT</name>
<dbReference type="PANTHER" id="PTHR40048:SF1">
    <property type="entry name" value="RHAMNOSYL O-METHYLTRANSFERASE"/>
    <property type="match status" value="1"/>
</dbReference>
<dbReference type="AlphaFoldDB" id="A0A5K7ZFS7"/>